<proteinExistence type="predicted"/>
<dbReference type="Pfam" id="PF02493">
    <property type="entry name" value="MORN"/>
    <property type="match status" value="4"/>
</dbReference>
<dbReference type="SMART" id="SM00698">
    <property type="entry name" value="MORN"/>
    <property type="match status" value="4"/>
</dbReference>
<dbReference type="InterPro" id="IPR003409">
    <property type="entry name" value="MORN"/>
</dbReference>
<keyword evidence="4" id="KW-1185">Reference proteome</keyword>
<evidence type="ECO:0000256" key="1">
    <source>
        <dbReference type="ARBA" id="ARBA00022737"/>
    </source>
</evidence>
<reference evidence="3 4" key="1">
    <citation type="submission" date="2024-10" db="EMBL/GenBank/DDBJ databases">
        <title>Updated reference genomes for cyclostephanoid diatoms.</title>
        <authorList>
            <person name="Roberts W.R."/>
            <person name="Alverson A.J."/>
        </authorList>
    </citation>
    <scope>NUCLEOTIDE SEQUENCE [LARGE SCALE GENOMIC DNA]</scope>
    <source>
        <strain evidence="3 4">AJA010-31</strain>
    </source>
</reference>
<dbReference type="SUPFAM" id="SSF82185">
    <property type="entry name" value="Histone H3 K4-specific methyltransferase SET7/9 N-terminal domain"/>
    <property type="match status" value="1"/>
</dbReference>
<protein>
    <recommendedName>
        <fullName evidence="5">MORN repeat-containing protein</fullName>
    </recommendedName>
</protein>
<keyword evidence="1" id="KW-0677">Repeat</keyword>
<evidence type="ECO:0000313" key="4">
    <source>
        <dbReference type="Proteomes" id="UP001530400"/>
    </source>
</evidence>
<accession>A0ABD3PPW8</accession>
<gene>
    <name evidence="3" type="ORF">ACHAWO_004827</name>
</gene>
<dbReference type="Proteomes" id="UP001530400">
    <property type="component" value="Unassembled WGS sequence"/>
</dbReference>
<sequence>MLPVKKRFSSSDAKDASSESSRAPKRASVVSLEDDELELLRLKRDLAFQRLQAASSRFSPSAGLSNNGMPRMPFTFGPNVISPEAYAMPFSSNMLTAASAPRPPFPARRASECIDLTKEPESKRSPLDLLSSVSTVVARSERRNSCPTNSSIVAVAANQQDPAGVMTGGDKYLGERHPTTGCRHGKGIMKYSNGCRYVGFFVNDRREGYGKCWYPNGCVYAGQWKGNQRHGKGTMTYINGEVYEGSWEEDQRHGSGVYHWKDGRADVCKFHRQKIVGDGCRWNPKRQSVWLLRDGEMVMESPVSVEFGMEMAMKLGVQFP</sequence>
<evidence type="ECO:0000313" key="3">
    <source>
        <dbReference type="EMBL" id="KAL3790070.1"/>
    </source>
</evidence>
<evidence type="ECO:0000256" key="2">
    <source>
        <dbReference type="SAM" id="MobiDB-lite"/>
    </source>
</evidence>
<dbReference type="Gene3D" id="2.20.110.10">
    <property type="entry name" value="Histone H3 K4-specific methyltransferase SET7/9 N-terminal domain"/>
    <property type="match status" value="2"/>
</dbReference>
<dbReference type="EMBL" id="JALLPJ020000511">
    <property type="protein sequence ID" value="KAL3790070.1"/>
    <property type="molecule type" value="Genomic_DNA"/>
</dbReference>
<evidence type="ECO:0008006" key="5">
    <source>
        <dbReference type="Google" id="ProtNLM"/>
    </source>
</evidence>
<organism evidence="3 4">
    <name type="scientific">Cyclotella atomus</name>
    <dbReference type="NCBI Taxonomy" id="382360"/>
    <lineage>
        <taxon>Eukaryota</taxon>
        <taxon>Sar</taxon>
        <taxon>Stramenopiles</taxon>
        <taxon>Ochrophyta</taxon>
        <taxon>Bacillariophyta</taxon>
        <taxon>Coscinodiscophyceae</taxon>
        <taxon>Thalassiosirophycidae</taxon>
        <taxon>Stephanodiscales</taxon>
        <taxon>Stephanodiscaceae</taxon>
        <taxon>Cyclotella</taxon>
    </lineage>
</organism>
<dbReference type="PANTHER" id="PTHR43215">
    <property type="entry name" value="RADIAL SPOKE HEAD 1 HOMOLOG"/>
    <property type="match status" value="1"/>
</dbReference>
<name>A0ABD3PPW8_9STRA</name>
<dbReference type="PANTHER" id="PTHR43215:SF14">
    <property type="entry name" value="RADIAL SPOKE HEAD 1 HOMOLOG"/>
    <property type="match status" value="1"/>
</dbReference>
<feature type="region of interest" description="Disordered" evidence="2">
    <location>
        <begin position="1"/>
        <end position="31"/>
    </location>
</feature>
<dbReference type="AlphaFoldDB" id="A0ABD3PPW8"/>
<comment type="caution">
    <text evidence="3">The sequence shown here is derived from an EMBL/GenBank/DDBJ whole genome shotgun (WGS) entry which is preliminary data.</text>
</comment>